<dbReference type="EMBL" id="FOPY01000004">
    <property type="protein sequence ID" value="SFH43495.1"/>
    <property type="molecule type" value="Genomic_DNA"/>
</dbReference>
<dbReference type="STRING" id="442341.SAMN04487959_10454"/>
<dbReference type="RefSeq" id="WP_092844446.1">
    <property type="nucleotide sequence ID" value="NZ_FOPY01000004.1"/>
</dbReference>
<name>A0A1I3A0P3_9GAMM</name>
<evidence type="ECO:0000313" key="1">
    <source>
        <dbReference type="EMBL" id="SFH43495.1"/>
    </source>
</evidence>
<dbReference type="AlphaFoldDB" id="A0A1I3A0P3"/>
<organism evidence="1 2">
    <name type="scientific">Modicisalibacter xianhensis</name>
    <dbReference type="NCBI Taxonomy" id="442341"/>
    <lineage>
        <taxon>Bacteria</taxon>
        <taxon>Pseudomonadati</taxon>
        <taxon>Pseudomonadota</taxon>
        <taxon>Gammaproteobacteria</taxon>
        <taxon>Oceanospirillales</taxon>
        <taxon>Halomonadaceae</taxon>
        <taxon>Modicisalibacter</taxon>
    </lineage>
</organism>
<accession>A0A1I3A0P3</accession>
<dbReference type="Proteomes" id="UP000199040">
    <property type="component" value="Unassembled WGS sequence"/>
</dbReference>
<keyword evidence="2" id="KW-1185">Reference proteome</keyword>
<reference evidence="1 2" key="1">
    <citation type="submission" date="2016-10" db="EMBL/GenBank/DDBJ databases">
        <authorList>
            <person name="de Groot N.N."/>
        </authorList>
    </citation>
    <scope>NUCLEOTIDE SEQUENCE [LARGE SCALE GENOMIC DNA]</scope>
    <source>
        <strain evidence="1 2">CGMCC 1.6848</strain>
    </source>
</reference>
<evidence type="ECO:0000313" key="2">
    <source>
        <dbReference type="Proteomes" id="UP000199040"/>
    </source>
</evidence>
<protein>
    <submittedName>
        <fullName evidence="1">Protein required for attachment to host cells</fullName>
    </submittedName>
</protein>
<sequence>MKTTGIMVADQTLARLFTIRHPKDPLEEIADLNNAKGRLHDRDIDSDRPGRAFDTMGMARHAMSKQHSATTQQEIRFAGLVGDVLADHLHRGDFQRLVLCAPPKLLGFLREALSEPVAECVFMELGKDFIHLKDQDLRDHLAKELPTIIQPGRSPAA</sequence>
<dbReference type="InterPro" id="IPR041374">
    <property type="entry name" value="BaeRF_family12"/>
</dbReference>
<gene>
    <name evidence="1" type="ORF">SAMN04487959_10454</name>
</gene>
<dbReference type="Pfam" id="PF18856">
    <property type="entry name" value="baeRF_family12"/>
    <property type="match status" value="1"/>
</dbReference>
<proteinExistence type="predicted"/>